<reference evidence="3" key="1">
    <citation type="submission" date="2020-08" db="EMBL/GenBank/DDBJ databases">
        <title>Plant Genome Project.</title>
        <authorList>
            <person name="Zhang R.-G."/>
        </authorList>
    </citation>
    <scope>NUCLEOTIDE SEQUENCE</scope>
    <source>
        <strain evidence="3">WSP0</strain>
        <tissue evidence="3">Leaf</tissue>
    </source>
</reference>
<protein>
    <recommendedName>
        <fullName evidence="2">MULE transposase domain-containing protein</fullName>
    </recommendedName>
</protein>
<feature type="region of interest" description="Disordered" evidence="1">
    <location>
        <begin position="348"/>
        <end position="407"/>
    </location>
</feature>
<name>A0AAV6J9I6_9ERIC</name>
<dbReference type="PANTHER" id="PTHR31569:SF4">
    <property type="entry name" value="SWIM-TYPE DOMAIN-CONTAINING PROTEIN"/>
    <property type="match status" value="1"/>
</dbReference>
<evidence type="ECO:0000313" key="3">
    <source>
        <dbReference type="EMBL" id="KAG5535845.1"/>
    </source>
</evidence>
<evidence type="ECO:0000259" key="2">
    <source>
        <dbReference type="Pfam" id="PF10551"/>
    </source>
</evidence>
<feature type="compositionally biased region" description="Basic and acidic residues" evidence="1">
    <location>
        <begin position="361"/>
        <end position="388"/>
    </location>
</feature>
<dbReference type="InterPro" id="IPR018289">
    <property type="entry name" value="MULE_transposase_dom"/>
</dbReference>
<dbReference type="AlphaFoldDB" id="A0AAV6J9I6"/>
<evidence type="ECO:0000256" key="1">
    <source>
        <dbReference type="SAM" id="MobiDB-lite"/>
    </source>
</evidence>
<comment type="caution">
    <text evidence="3">The sequence shown here is derived from an EMBL/GenBank/DDBJ whole genome shotgun (WGS) entry which is preliminary data.</text>
</comment>
<keyword evidence="4" id="KW-1185">Reference proteome</keyword>
<organism evidence="3 4">
    <name type="scientific">Rhododendron griersonianum</name>
    <dbReference type="NCBI Taxonomy" id="479676"/>
    <lineage>
        <taxon>Eukaryota</taxon>
        <taxon>Viridiplantae</taxon>
        <taxon>Streptophyta</taxon>
        <taxon>Embryophyta</taxon>
        <taxon>Tracheophyta</taxon>
        <taxon>Spermatophyta</taxon>
        <taxon>Magnoliopsida</taxon>
        <taxon>eudicotyledons</taxon>
        <taxon>Gunneridae</taxon>
        <taxon>Pentapetalae</taxon>
        <taxon>asterids</taxon>
        <taxon>Ericales</taxon>
        <taxon>Ericaceae</taxon>
        <taxon>Ericoideae</taxon>
        <taxon>Rhodoreae</taxon>
        <taxon>Rhododendron</taxon>
    </lineage>
</organism>
<evidence type="ECO:0000313" key="4">
    <source>
        <dbReference type="Proteomes" id="UP000823749"/>
    </source>
</evidence>
<dbReference type="Proteomes" id="UP000823749">
    <property type="component" value="Chromosome 8"/>
</dbReference>
<dbReference type="Pfam" id="PF10551">
    <property type="entry name" value="MULE"/>
    <property type="match status" value="1"/>
</dbReference>
<accession>A0AAV6J9I6</accession>
<feature type="domain" description="MULE transposase" evidence="2">
    <location>
        <begin position="45"/>
        <end position="140"/>
    </location>
</feature>
<gene>
    <name evidence="3" type="ORF">RHGRI_023570</name>
</gene>
<dbReference type="EMBL" id="JACTNZ010000008">
    <property type="protein sequence ID" value="KAG5535845.1"/>
    <property type="molecule type" value="Genomic_DNA"/>
</dbReference>
<dbReference type="InterPro" id="IPR052579">
    <property type="entry name" value="Zinc_finger_SWIM"/>
</dbReference>
<sequence>MQHLLDRLEKYKYVPWTRGNKTKNVTGLFWFPPSVGEMLHAFPRVLMMDCTYKTNKYKFPLLQIVGVTSTEMTFCAAFAFMECEKMENYTWVLEKLKGMMDPNALPSVIITDRELALMNAITNVFPHATNLLCRWHIGKNVLAKCRKMFDDKMWEEFICSWGLVVLSASVAQYEECLCVLKHDFEMVPAALEYVEKNWLVPYKDRAESSHSKLKNHLENLQCNFDTIWEKIHRLIQLQVTEVKVSFEKSFNSVQHDFRTTLFDRLRHTHGLPCAHEIAPYKLANIPLPIELIHDHWKRLSLLAPRNEGSMEEKLLAHFDCFYNKFLNEDQYDVKVNYVKRMQELAHPKNSTLLEPKVNAQPHDRKSTKEKNAAKEQNSTRRDPSEFEHVLASLQTPKPIKEKPQRNLKGKAKVPAQLWICPFINQFP</sequence>
<proteinExistence type="predicted"/>
<dbReference type="PANTHER" id="PTHR31569">
    <property type="entry name" value="SWIM-TYPE DOMAIN-CONTAINING PROTEIN"/>
    <property type="match status" value="1"/>
</dbReference>